<evidence type="ECO:0000313" key="2">
    <source>
        <dbReference type="Proteomes" id="UP000259273"/>
    </source>
</evidence>
<organism evidence="1 2">
    <name type="scientific">Haliea salexigens</name>
    <dbReference type="NCBI Taxonomy" id="287487"/>
    <lineage>
        <taxon>Bacteria</taxon>
        <taxon>Pseudomonadati</taxon>
        <taxon>Pseudomonadota</taxon>
        <taxon>Gammaproteobacteria</taxon>
        <taxon>Cellvibrionales</taxon>
        <taxon>Halieaceae</taxon>
        <taxon>Haliea</taxon>
    </lineage>
</organism>
<dbReference type="InterPro" id="IPR036249">
    <property type="entry name" value="Thioredoxin-like_sf"/>
</dbReference>
<dbReference type="SUPFAM" id="SSF52833">
    <property type="entry name" value="Thioredoxin-like"/>
    <property type="match status" value="1"/>
</dbReference>
<dbReference type="AlphaFoldDB" id="A0A3C1KPB3"/>
<accession>A0A3C1KPB3</accession>
<dbReference type="Pfam" id="PF05768">
    <property type="entry name" value="Glrx-like"/>
    <property type="match status" value="1"/>
</dbReference>
<dbReference type="Proteomes" id="UP000259273">
    <property type="component" value="Unassembled WGS sequence"/>
</dbReference>
<dbReference type="STRING" id="1121937.GCA_000423125_01565"/>
<dbReference type="EMBL" id="DMND01000146">
    <property type="protein sequence ID" value="HAN28184.1"/>
    <property type="molecule type" value="Genomic_DNA"/>
</dbReference>
<protein>
    <submittedName>
        <fullName evidence="1">Thioredoxin family protein</fullName>
    </submittedName>
</protein>
<dbReference type="Gene3D" id="3.40.30.10">
    <property type="entry name" value="Glutaredoxin"/>
    <property type="match status" value="1"/>
</dbReference>
<gene>
    <name evidence="1" type="ORF">DCP75_10785</name>
</gene>
<reference evidence="1 2" key="1">
    <citation type="journal article" date="2018" name="Nat. Biotechnol.">
        <title>A standardized bacterial taxonomy based on genome phylogeny substantially revises the tree of life.</title>
        <authorList>
            <person name="Parks D.H."/>
            <person name="Chuvochina M."/>
            <person name="Waite D.W."/>
            <person name="Rinke C."/>
            <person name="Skarshewski A."/>
            <person name="Chaumeil P.A."/>
            <person name="Hugenholtz P."/>
        </authorList>
    </citation>
    <scope>NUCLEOTIDE SEQUENCE [LARGE SCALE GENOMIC DNA]</scope>
    <source>
        <strain evidence="1">UBA9158</strain>
    </source>
</reference>
<comment type="caution">
    <text evidence="1">The sequence shown here is derived from an EMBL/GenBank/DDBJ whole genome shotgun (WGS) entry which is preliminary data.</text>
</comment>
<dbReference type="InterPro" id="IPR008554">
    <property type="entry name" value="Glutaredoxin-like"/>
</dbReference>
<proteinExistence type="predicted"/>
<name>A0A3C1KPB3_9GAMM</name>
<sequence>MPELCHSPFTLYGTSACHLCEQASALLALAVRESIISGYAEVDISADDELFLRYGLRIPVLRSHGGRELDGPFSPEQLLDFLEAEVPPQG</sequence>
<evidence type="ECO:0000313" key="1">
    <source>
        <dbReference type="EMBL" id="HAN28184.1"/>
    </source>
</evidence>